<dbReference type="Gene3D" id="1.10.10.60">
    <property type="entry name" value="Homeodomain-like"/>
    <property type="match status" value="1"/>
</dbReference>
<dbReference type="InterPro" id="IPR020449">
    <property type="entry name" value="Tscrpt_reg_AraC-type_HTH"/>
</dbReference>
<dbReference type="Proteomes" id="UP001499854">
    <property type="component" value="Unassembled WGS sequence"/>
</dbReference>
<dbReference type="SUPFAM" id="SSF46689">
    <property type="entry name" value="Homeodomain-like"/>
    <property type="match status" value="1"/>
</dbReference>
<dbReference type="InterPro" id="IPR035418">
    <property type="entry name" value="AraC-bd_2"/>
</dbReference>
<dbReference type="InterPro" id="IPR018062">
    <property type="entry name" value="HTH_AraC-typ_CS"/>
</dbReference>
<accession>A0ABN2R1H9</accession>
<keyword evidence="2" id="KW-0238">DNA-binding</keyword>
<keyword evidence="6" id="KW-1185">Reference proteome</keyword>
<sequence>MVVWDTTFSHGGSEHGVGGPMITLSTDGLPFDERFGWYRELVNHSYAPSRLTCDEPDRFRMSATQVAVADVEVNAVALTPVRSGRTAALIRRSDPECLVIATVLGGTFGIARAGGAEALARRGDIVVYDTSRPYAAATTGDAEMIVTMVPRASIRLNGLDRLLGRRLPANDAAAAVLRSYLQGLVDHAAGWQPADGPRLAGAVQDLTSVFLARSLGTERQLPSESRTQALIGRIYRYVEHHIADPWLGPRRIAAAHHISVRYLHRIFESQGITVHAYVRERRLELSCRDLLDPGLPVAAIAARHGFASASSFTRVFRTAYGMTPSEYRDRRPRHSLTSG</sequence>
<evidence type="ECO:0000256" key="1">
    <source>
        <dbReference type="ARBA" id="ARBA00023015"/>
    </source>
</evidence>
<evidence type="ECO:0000313" key="6">
    <source>
        <dbReference type="Proteomes" id="UP001499854"/>
    </source>
</evidence>
<keyword evidence="1" id="KW-0805">Transcription regulation</keyword>
<protein>
    <submittedName>
        <fullName evidence="5">Helix-turn-helix domain-containing protein</fullName>
    </submittedName>
</protein>
<dbReference type="PANTHER" id="PTHR46796">
    <property type="entry name" value="HTH-TYPE TRANSCRIPTIONAL ACTIVATOR RHAS-RELATED"/>
    <property type="match status" value="1"/>
</dbReference>
<dbReference type="SMART" id="SM00342">
    <property type="entry name" value="HTH_ARAC"/>
    <property type="match status" value="1"/>
</dbReference>
<name>A0ABN2R1H9_9ACTN</name>
<comment type="caution">
    <text evidence="5">The sequence shown here is derived from an EMBL/GenBank/DDBJ whole genome shotgun (WGS) entry which is preliminary data.</text>
</comment>
<dbReference type="EMBL" id="BAAAQM010000007">
    <property type="protein sequence ID" value="GAA1961694.1"/>
    <property type="molecule type" value="Genomic_DNA"/>
</dbReference>
<gene>
    <name evidence="5" type="ORF">GCM10009838_17930</name>
</gene>
<feature type="domain" description="HTH araC/xylS-type" evidence="4">
    <location>
        <begin position="232"/>
        <end position="330"/>
    </location>
</feature>
<organism evidence="5 6">
    <name type="scientific">Catenulispora subtropica</name>
    <dbReference type="NCBI Taxonomy" id="450798"/>
    <lineage>
        <taxon>Bacteria</taxon>
        <taxon>Bacillati</taxon>
        <taxon>Actinomycetota</taxon>
        <taxon>Actinomycetes</taxon>
        <taxon>Catenulisporales</taxon>
        <taxon>Catenulisporaceae</taxon>
        <taxon>Catenulispora</taxon>
    </lineage>
</organism>
<dbReference type="Pfam" id="PF14525">
    <property type="entry name" value="AraC_binding_2"/>
    <property type="match status" value="1"/>
</dbReference>
<evidence type="ECO:0000256" key="3">
    <source>
        <dbReference type="ARBA" id="ARBA00023163"/>
    </source>
</evidence>
<evidence type="ECO:0000256" key="2">
    <source>
        <dbReference type="ARBA" id="ARBA00023125"/>
    </source>
</evidence>
<dbReference type="PROSITE" id="PS01124">
    <property type="entry name" value="HTH_ARAC_FAMILY_2"/>
    <property type="match status" value="1"/>
</dbReference>
<dbReference type="PROSITE" id="PS00041">
    <property type="entry name" value="HTH_ARAC_FAMILY_1"/>
    <property type="match status" value="1"/>
</dbReference>
<proteinExistence type="predicted"/>
<dbReference type="InterPro" id="IPR018060">
    <property type="entry name" value="HTH_AraC"/>
</dbReference>
<reference evidence="5 6" key="1">
    <citation type="journal article" date="2019" name="Int. J. Syst. Evol. Microbiol.">
        <title>The Global Catalogue of Microorganisms (GCM) 10K type strain sequencing project: providing services to taxonomists for standard genome sequencing and annotation.</title>
        <authorList>
            <consortium name="The Broad Institute Genomics Platform"/>
            <consortium name="The Broad Institute Genome Sequencing Center for Infectious Disease"/>
            <person name="Wu L."/>
            <person name="Ma J."/>
        </authorList>
    </citation>
    <scope>NUCLEOTIDE SEQUENCE [LARGE SCALE GENOMIC DNA]</scope>
    <source>
        <strain evidence="5 6">JCM 16013</strain>
    </source>
</reference>
<dbReference type="InterPro" id="IPR050204">
    <property type="entry name" value="AraC_XylS_family_regulators"/>
</dbReference>
<dbReference type="PRINTS" id="PR00032">
    <property type="entry name" value="HTHARAC"/>
</dbReference>
<keyword evidence="3" id="KW-0804">Transcription</keyword>
<evidence type="ECO:0000259" key="4">
    <source>
        <dbReference type="PROSITE" id="PS01124"/>
    </source>
</evidence>
<dbReference type="InterPro" id="IPR009057">
    <property type="entry name" value="Homeodomain-like_sf"/>
</dbReference>
<evidence type="ECO:0000313" key="5">
    <source>
        <dbReference type="EMBL" id="GAA1961694.1"/>
    </source>
</evidence>
<dbReference type="Pfam" id="PF12833">
    <property type="entry name" value="HTH_18"/>
    <property type="match status" value="1"/>
</dbReference>
<dbReference type="PANTHER" id="PTHR46796:SF6">
    <property type="entry name" value="ARAC SUBFAMILY"/>
    <property type="match status" value="1"/>
</dbReference>